<comment type="caution">
    <text evidence="4">The sequence shown here is derived from an EMBL/GenBank/DDBJ whole genome shotgun (WGS) entry which is preliminary data.</text>
</comment>
<dbReference type="GO" id="GO:0003677">
    <property type="term" value="F:DNA binding"/>
    <property type="evidence" value="ECO:0007669"/>
    <property type="project" value="UniProtKB-KW"/>
</dbReference>
<evidence type="ECO:0000256" key="1">
    <source>
        <dbReference type="ARBA" id="ARBA00023125"/>
    </source>
</evidence>
<dbReference type="OrthoDB" id="7477068at2759"/>
<dbReference type="InterPro" id="IPR006600">
    <property type="entry name" value="HTH_CenpB_DNA-bd_dom"/>
</dbReference>
<evidence type="ECO:0000313" key="4">
    <source>
        <dbReference type="EMBL" id="GBP08767.1"/>
    </source>
</evidence>
<dbReference type="EMBL" id="BGZK01000032">
    <property type="protein sequence ID" value="GBP08767.1"/>
    <property type="molecule type" value="Genomic_DNA"/>
</dbReference>
<feature type="compositionally biased region" description="Polar residues" evidence="2">
    <location>
        <begin position="279"/>
        <end position="291"/>
    </location>
</feature>
<name>A0A4C1T5Q9_EUMVA</name>
<dbReference type="PROSITE" id="PS51253">
    <property type="entry name" value="HTH_CENPB"/>
    <property type="match status" value="1"/>
</dbReference>
<proteinExistence type="predicted"/>
<feature type="domain" description="HTH CENPB-type" evidence="3">
    <location>
        <begin position="32"/>
        <end position="109"/>
    </location>
</feature>
<feature type="compositionally biased region" description="Basic residues" evidence="2">
    <location>
        <begin position="399"/>
        <end position="422"/>
    </location>
</feature>
<dbReference type="AlphaFoldDB" id="A0A4C1T5Q9"/>
<keyword evidence="5" id="KW-1185">Reference proteome</keyword>
<evidence type="ECO:0000313" key="5">
    <source>
        <dbReference type="Proteomes" id="UP000299102"/>
    </source>
</evidence>
<sequence>MNFWLQQCTRGLPEVRKQEEDASSLQPQQSVRLHGKHPCLDFDNEERLVKHILKLGDAGFPPNRQSIRMLAYQFAEKLELKHNFDHENEMAGAAWFKSFNERNPKLSFRQAEGLSVARAKGLSRKEHKPAVVLETTVAAESEDITQKVLIIKGVNKKPEFEEGLPMGSKVYMNKKSAYINAALFYKWLTEHFIPLKPHETNQFVRLNPNKKISRYNAGKLICNAWIRTATPANALVSFKGSGIYPVDQNALPDTIFMISDTALNSENPGTSRAPHQVDRTSTTQAQTSYSLDRQPEESPKLSIDSKILEGISNFDSGDYTIAEILGSDIEPETPSKILIEASPIPKIPLTMSKSAKQSANILNLKENIKQKKDVAERKEKQIETKLDKKSKTETTKEKRVLKKTKKQTSNKERQQKKRKALF</sequence>
<reference evidence="4 5" key="1">
    <citation type="journal article" date="2019" name="Commun. Biol.">
        <title>The bagworm genome reveals a unique fibroin gene that provides high tensile strength.</title>
        <authorList>
            <person name="Kono N."/>
            <person name="Nakamura H."/>
            <person name="Ohtoshi R."/>
            <person name="Tomita M."/>
            <person name="Numata K."/>
            <person name="Arakawa K."/>
        </authorList>
    </citation>
    <scope>NUCLEOTIDE SEQUENCE [LARGE SCALE GENOMIC DNA]</scope>
</reference>
<evidence type="ECO:0000259" key="3">
    <source>
        <dbReference type="PROSITE" id="PS51253"/>
    </source>
</evidence>
<feature type="region of interest" description="Disordered" evidence="2">
    <location>
        <begin position="372"/>
        <end position="422"/>
    </location>
</feature>
<evidence type="ECO:0000256" key="2">
    <source>
        <dbReference type="SAM" id="MobiDB-lite"/>
    </source>
</evidence>
<gene>
    <name evidence="4" type="ORF">EVAR_7344_1</name>
</gene>
<keyword evidence="1" id="KW-0238">DNA-binding</keyword>
<feature type="region of interest" description="Disordered" evidence="2">
    <location>
        <begin position="263"/>
        <end position="301"/>
    </location>
</feature>
<protein>
    <recommendedName>
        <fullName evidence="3">HTH CENPB-type domain-containing protein</fullName>
    </recommendedName>
</protein>
<dbReference type="Proteomes" id="UP000299102">
    <property type="component" value="Unassembled WGS sequence"/>
</dbReference>
<accession>A0A4C1T5Q9</accession>
<dbReference type="STRING" id="151549.A0A4C1T5Q9"/>
<organism evidence="4 5">
    <name type="scientific">Eumeta variegata</name>
    <name type="common">Bagworm moth</name>
    <name type="synonym">Eumeta japonica</name>
    <dbReference type="NCBI Taxonomy" id="151549"/>
    <lineage>
        <taxon>Eukaryota</taxon>
        <taxon>Metazoa</taxon>
        <taxon>Ecdysozoa</taxon>
        <taxon>Arthropoda</taxon>
        <taxon>Hexapoda</taxon>
        <taxon>Insecta</taxon>
        <taxon>Pterygota</taxon>
        <taxon>Neoptera</taxon>
        <taxon>Endopterygota</taxon>
        <taxon>Lepidoptera</taxon>
        <taxon>Glossata</taxon>
        <taxon>Ditrysia</taxon>
        <taxon>Tineoidea</taxon>
        <taxon>Psychidae</taxon>
        <taxon>Oiketicinae</taxon>
        <taxon>Eumeta</taxon>
    </lineage>
</organism>
<feature type="compositionally biased region" description="Basic and acidic residues" evidence="2">
    <location>
        <begin position="372"/>
        <end position="398"/>
    </location>
</feature>